<evidence type="ECO:0000256" key="7">
    <source>
        <dbReference type="ARBA" id="ARBA00022847"/>
    </source>
</evidence>
<comment type="subcellular location">
    <subcellularLocation>
        <location evidence="1">Cell membrane</location>
        <topology evidence="1">Multi-pass membrane protein</topology>
    </subcellularLocation>
    <subcellularLocation>
        <location evidence="17">Membrane</location>
        <topology evidence="17">Multi-pass membrane protein</topology>
    </subcellularLocation>
</comment>
<feature type="compositionally biased region" description="Basic and acidic residues" evidence="18">
    <location>
        <begin position="531"/>
        <end position="543"/>
    </location>
</feature>
<feature type="transmembrane region" description="Helical" evidence="17">
    <location>
        <begin position="314"/>
        <end position="339"/>
    </location>
</feature>
<dbReference type="PRINTS" id="PR00173">
    <property type="entry name" value="EDTRNSPORT"/>
</dbReference>
<evidence type="ECO:0000256" key="10">
    <source>
        <dbReference type="ARBA" id="ARBA00022989"/>
    </source>
</evidence>
<evidence type="ECO:0000256" key="18">
    <source>
        <dbReference type="SAM" id="MobiDB-lite"/>
    </source>
</evidence>
<dbReference type="InterPro" id="IPR018107">
    <property type="entry name" value="Na-dicarboxylate_symporter_CS"/>
</dbReference>
<keyword evidence="12 17" id="KW-0472">Membrane</keyword>
<keyword evidence="8" id="KW-0630">Potassium</keyword>
<feature type="transmembrane region" description="Helical" evidence="17">
    <location>
        <begin position="88"/>
        <end position="111"/>
    </location>
</feature>
<evidence type="ECO:0000256" key="6">
    <source>
        <dbReference type="ARBA" id="ARBA00022723"/>
    </source>
</evidence>
<keyword evidence="13" id="KW-0325">Glycoprotein</keyword>
<evidence type="ECO:0000256" key="4">
    <source>
        <dbReference type="ARBA" id="ARBA00022475"/>
    </source>
</evidence>
<dbReference type="PANTHER" id="PTHR11958">
    <property type="entry name" value="SODIUM/DICARBOXYLATE SYMPORTER-RELATED"/>
    <property type="match status" value="1"/>
</dbReference>
<evidence type="ECO:0000313" key="22">
    <source>
        <dbReference type="RefSeq" id="XP_005356664.1"/>
    </source>
</evidence>
<dbReference type="GO" id="GO:0005314">
    <property type="term" value="F:high-affinity L-glutamate transmembrane transporter activity"/>
    <property type="evidence" value="ECO:0007669"/>
    <property type="project" value="Ensembl"/>
</dbReference>
<dbReference type="FunFam" id="1.10.3860.10:FF:000002">
    <property type="entry name" value="Amino acid transporter"/>
    <property type="match status" value="1"/>
</dbReference>
<dbReference type="Proteomes" id="UP000710432">
    <property type="component" value="Unassembled WGS sequence"/>
</dbReference>
<dbReference type="GO" id="GO:0046872">
    <property type="term" value="F:metal ion binding"/>
    <property type="evidence" value="ECO:0007669"/>
    <property type="project" value="UniProtKB-KW"/>
</dbReference>
<dbReference type="GO" id="GO:0071314">
    <property type="term" value="P:cellular response to cocaine"/>
    <property type="evidence" value="ECO:0007669"/>
    <property type="project" value="Ensembl"/>
</dbReference>
<proteinExistence type="inferred from homology"/>
<keyword evidence="6" id="KW-0479">Metal-binding</keyword>
<evidence type="ECO:0000256" key="8">
    <source>
        <dbReference type="ARBA" id="ARBA00022958"/>
    </source>
</evidence>
<reference evidence="22" key="2">
    <citation type="submission" date="2025-05" db="UniProtKB">
        <authorList>
            <consortium name="RefSeq"/>
        </authorList>
    </citation>
    <scope>IDENTIFICATION</scope>
</reference>
<evidence type="ECO:0000256" key="9">
    <source>
        <dbReference type="ARBA" id="ARBA00022970"/>
    </source>
</evidence>
<keyword evidence="5 17" id="KW-0812">Transmembrane</keyword>
<feature type="transmembrane region" description="Helical" evidence="17">
    <location>
        <begin position="346"/>
        <end position="365"/>
    </location>
</feature>
<dbReference type="PROSITE" id="PS00713">
    <property type="entry name" value="NA_DICARBOXYL_SYMP_1"/>
    <property type="match status" value="1"/>
</dbReference>
<dbReference type="GO" id="GO:0050885">
    <property type="term" value="P:neuromuscular process controlling balance"/>
    <property type="evidence" value="ECO:0007669"/>
    <property type="project" value="Ensembl"/>
</dbReference>
<dbReference type="GO" id="GO:0050806">
    <property type="term" value="P:positive regulation of synaptic transmission"/>
    <property type="evidence" value="ECO:0007669"/>
    <property type="project" value="Ensembl"/>
</dbReference>
<evidence type="ECO:0000313" key="19">
    <source>
        <dbReference type="EMBL" id="KAH0520588.1"/>
    </source>
</evidence>
<dbReference type="GO" id="GO:0009986">
    <property type="term" value="C:cell surface"/>
    <property type="evidence" value="ECO:0007669"/>
    <property type="project" value="Ensembl"/>
</dbReference>
<keyword evidence="9" id="KW-0029">Amino-acid transport</keyword>
<dbReference type="GO" id="GO:0009449">
    <property type="term" value="P:gamma-aminobutyric acid biosynthetic process"/>
    <property type="evidence" value="ECO:0007669"/>
    <property type="project" value="Ensembl"/>
</dbReference>
<feature type="transmembrane region" description="Helical" evidence="17">
    <location>
        <begin position="44"/>
        <end position="68"/>
    </location>
</feature>
<dbReference type="GO" id="GO:0021545">
    <property type="term" value="P:cranial nerve development"/>
    <property type="evidence" value="ECO:0007669"/>
    <property type="project" value="Ensembl"/>
</dbReference>
<keyword evidence="20" id="KW-1185">Reference proteome</keyword>
<evidence type="ECO:0000256" key="1">
    <source>
        <dbReference type="ARBA" id="ARBA00004651"/>
    </source>
</evidence>
<dbReference type="Gene3D" id="1.10.3860.10">
    <property type="entry name" value="Sodium:dicarboxylate symporter"/>
    <property type="match status" value="1"/>
</dbReference>
<dbReference type="RefSeq" id="XP_005356664.1">
    <property type="nucleotide sequence ID" value="XM_005356607.2"/>
</dbReference>
<dbReference type="Pfam" id="PF00375">
    <property type="entry name" value="SDF"/>
    <property type="match status" value="1"/>
</dbReference>
<comment type="similarity">
    <text evidence="17">Belongs to the dicarboxylate/amino acid:cation symporter (DAACS) (TC 2.A.23) family.</text>
</comment>
<dbReference type="GO" id="GO:0045202">
    <property type="term" value="C:synapse"/>
    <property type="evidence" value="ECO:0007669"/>
    <property type="project" value="Ensembl"/>
</dbReference>
<evidence type="ECO:0000256" key="17">
    <source>
        <dbReference type="RuleBase" id="RU361216"/>
    </source>
</evidence>
<dbReference type="EMBL" id="JAATJU010000600">
    <property type="protein sequence ID" value="KAH0520588.1"/>
    <property type="molecule type" value="Genomic_DNA"/>
</dbReference>
<dbReference type="InterPro" id="IPR001991">
    <property type="entry name" value="Na-dicarboxylate_symporter"/>
</dbReference>
<comment type="subunit">
    <text evidence="2">Homotrimer.</text>
</comment>
<dbReference type="GO" id="GO:0009410">
    <property type="term" value="P:response to xenobiotic stimulus"/>
    <property type="evidence" value="ECO:0007669"/>
    <property type="project" value="Ensembl"/>
</dbReference>
<evidence type="ECO:0000256" key="12">
    <source>
        <dbReference type="ARBA" id="ARBA00023136"/>
    </source>
</evidence>
<accession>A0A8J6H188</accession>
<protein>
    <recommendedName>
        <fullName evidence="17">Amino acid transporter</fullName>
    </recommendedName>
</protein>
<evidence type="ECO:0000256" key="5">
    <source>
        <dbReference type="ARBA" id="ARBA00022692"/>
    </source>
</evidence>
<name>A0A8J6H188_MICOH</name>
<dbReference type="GO" id="GO:0005886">
    <property type="term" value="C:plasma membrane"/>
    <property type="evidence" value="ECO:0007669"/>
    <property type="project" value="UniProtKB-SubCell"/>
</dbReference>
<dbReference type="GO" id="GO:0070779">
    <property type="term" value="P:D-aspartate import across plasma membrane"/>
    <property type="evidence" value="ECO:0007669"/>
    <property type="project" value="Ensembl"/>
</dbReference>
<comment type="catalytic activity">
    <reaction evidence="14">
        <text>K(+)(in) + L-glutamate(out) + 3 Na(+)(out) + H(+)(out) = K(+)(out) + L-glutamate(in) + 3 Na(+)(in) + H(+)(in)</text>
        <dbReference type="Rhea" id="RHEA:70699"/>
        <dbReference type="ChEBI" id="CHEBI:15378"/>
        <dbReference type="ChEBI" id="CHEBI:29101"/>
        <dbReference type="ChEBI" id="CHEBI:29103"/>
        <dbReference type="ChEBI" id="CHEBI:29985"/>
    </reaction>
</comment>
<dbReference type="GO" id="GO:0098712">
    <property type="term" value="P:L-glutamate import across plasma membrane"/>
    <property type="evidence" value="ECO:0007669"/>
    <property type="project" value="Ensembl"/>
</dbReference>
<evidence type="ECO:0000256" key="16">
    <source>
        <dbReference type="ARBA" id="ARBA00049118"/>
    </source>
</evidence>
<dbReference type="GO" id="GO:0009416">
    <property type="term" value="P:response to light stimulus"/>
    <property type="evidence" value="ECO:0007669"/>
    <property type="project" value="Ensembl"/>
</dbReference>
<dbReference type="GO" id="GO:0071805">
    <property type="term" value="P:potassium ion transmembrane transport"/>
    <property type="evidence" value="ECO:0007669"/>
    <property type="project" value="Ensembl"/>
</dbReference>
<dbReference type="GO" id="GO:0006883">
    <property type="term" value="P:intracellular sodium ion homeostasis"/>
    <property type="evidence" value="ECO:0007669"/>
    <property type="project" value="Ensembl"/>
</dbReference>
<dbReference type="SUPFAM" id="SSF118215">
    <property type="entry name" value="Proton glutamate symport protein"/>
    <property type="match status" value="1"/>
</dbReference>
<comment type="catalytic activity">
    <reaction evidence="15">
        <text>K(+)(in) + L-aspartate(out) + 3 Na(+)(out) + H(+)(out) = K(+)(out) + L-aspartate(in) + 3 Na(+)(in) + H(+)(in)</text>
        <dbReference type="Rhea" id="RHEA:70851"/>
        <dbReference type="ChEBI" id="CHEBI:15378"/>
        <dbReference type="ChEBI" id="CHEBI:29101"/>
        <dbReference type="ChEBI" id="CHEBI:29103"/>
        <dbReference type="ChEBI" id="CHEBI:29991"/>
    </reaction>
</comment>
<dbReference type="GO" id="GO:0046677">
    <property type="term" value="P:response to antibiotic"/>
    <property type="evidence" value="ECO:0007669"/>
    <property type="project" value="Ensembl"/>
</dbReference>
<evidence type="ECO:0000256" key="13">
    <source>
        <dbReference type="ARBA" id="ARBA00023180"/>
    </source>
</evidence>
<keyword evidence="4" id="KW-1003">Cell membrane</keyword>
<keyword evidence="10 17" id="KW-1133">Transmembrane helix</keyword>
<feature type="transmembrane region" description="Helical" evidence="17">
    <location>
        <begin position="241"/>
        <end position="260"/>
    </location>
</feature>
<dbReference type="GeneID" id="101998698"/>
<dbReference type="InterPro" id="IPR050746">
    <property type="entry name" value="DAACS"/>
</dbReference>
<feature type="transmembrane region" description="Helical" evidence="17">
    <location>
        <begin position="123"/>
        <end position="145"/>
    </location>
</feature>
<dbReference type="GO" id="GO:0043005">
    <property type="term" value="C:neuron projection"/>
    <property type="evidence" value="ECO:0007669"/>
    <property type="project" value="Ensembl"/>
</dbReference>
<sequence>MTKSNGEEPRMGGRMERFQQGVRKRTLLAKKKVQNITKEDVKSYLFRNAFVLLTVTAVIVGTILGFALRPYKMSYREVKYFSFPGELLMRMLQMLVLPLIISSLVTGMAALDSKASGKMGMRAVVYYMTTTIIAVVIGIIIVIIIHPGKGTKENMHREGKIVQVTAADAFLDLIRNMFPPNLVEACFKQFKTSYEKRSFKVPLQANETLLGAVISNVSEAMETLTRIREEMVPVPGSVNGVNALGLVVFSMCFGFVIGNMKEQGQALRDFFDSLNEAIMRLVAVIMWYAPLGILFLIAGKIVEMEDMGVIGGQLAMYTVTVIVGLLIHAVIVLPLLYFLVTRKNPWVFIGGLLQALITALGTSSSSATLPITFKCLEENNRVDKRITRFVLPVGATINMDGTALYEALAAIFIAQVNNFDLNFGQIITISITATAASIGAAGIPQAGLVTMVIVLTSVGLPTDDITLIIAVDWFLDRLRTTTNVLGDSLGAGIVEHLSRHELKNRDVEMGNSVIEENEMKKPYQLIAQDNEPEKPVADSETKM</sequence>
<evidence type="ECO:0000313" key="20">
    <source>
        <dbReference type="Proteomes" id="UP000694915"/>
    </source>
</evidence>
<feature type="region of interest" description="Disordered" evidence="18">
    <location>
        <begin position="522"/>
        <end position="543"/>
    </location>
</feature>
<dbReference type="OrthoDB" id="5877963at2759"/>
<keyword evidence="3 17" id="KW-0813">Transport</keyword>
<dbReference type="InterPro" id="IPR036458">
    <property type="entry name" value="Na:dicarbo_symporter_sf"/>
</dbReference>
<evidence type="ECO:0000256" key="14">
    <source>
        <dbReference type="ARBA" id="ARBA00047601"/>
    </source>
</evidence>
<dbReference type="Proteomes" id="UP000694915">
    <property type="component" value="Chromosome 19"/>
</dbReference>
<dbReference type="GO" id="GO:0048667">
    <property type="term" value="P:cell morphogenesis involved in neuron differentiation"/>
    <property type="evidence" value="ECO:0007669"/>
    <property type="project" value="Ensembl"/>
</dbReference>
<comment type="catalytic activity">
    <reaction evidence="16">
        <text>D-aspartate(out) + K(+)(in) + 3 Na(+)(out) + H(+)(out) = D-aspartate(in) + K(+)(out) + 3 Na(+)(in) + H(+)(in)</text>
        <dbReference type="Rhea" id="RHEA:71379"/>
        <dbReference type="ChEBI" id="CHEBI:15378"/>
        <dbReference type="ChEBI" id="CHEBI:29101"/>
        <dbReference type="ChEBI" id="CHEBI:29103"/>
        <dbReference type="ChEBI" id="CHEBI:29990"/>
    </reaction>
</comment>
<dbReference type="GO" id="GO:0009611">
    <property type="term" value="P:response to wounding"/>
    <property type="evidence" value="ECO:0007669"/>
    <property type="project" value="Ensembl"/>
</dbReference>
<dbReference type="GO" id="GO:0016595">
    <property type="term" value="F:glutamate binding"/>
    <property type="evidence" value="ECO:0007669"/>
    <property type="project" value="Ensembl"/>
</dbReference>
<evidence type="ECO:0000313" key="21">
    <source>
        <dbReference type="Proteomes" id="UP000710432"/>
    </source>
</evidence>
<dbReference type="PROSITE" id="PS00714">
    <property type="entry name" value="NA_DICARBOXYL_SYMP_2"/>
    <property type="match status" value="1"/>
</dbReference>
<dbReference type="GO" id="GO:0140009">
    <property type="term" value="P:L-aspartate import across plasma membrane"/>
    <property type="evidence" value="ECO:0007669"/>
    <property type="project" value="Ensembl"/>
</dbReference>
<dbReference type="AlphaFoldDB" id="A0A8J6H188"/>
<evidence type="ECO:0000256" key="11">
    <source>
        <dbReference type="ARBA" id="ARBA00023053"/>
    </source>
</evidence>
<gene>
    <name evidence="22" type="primary">Slc1a3</name>
    <name evidence="19" type="ORF">LTLLF_205685</name>
</gene>
<dbReference type="GO" id="GO:0031223">
    <property type="term" value="P:auditory behavior"/>
    <property type="evidence" value="ECO:0007669"/>
    <property type="project" value="Ensembl"/>
</dbReference>
<evidence type="ECO:0000256" key="3">
    <source>
        <dbReference type="ARBA" id="ARBA00022448"/>
    </source>
</evidence>
<keyword evidence="7 17" id="KW-0769">Symport</keyword>
<dbReference type="GO" id="GO:0015175">
    <property type="term" value="F:neutral L-amino acid transmembrane transporter activity"/>
    <property type="evidence" value="ECO:0007669"/>
    <property type="project" value="TreeGrafter"/>
</dbReference>
<keyword evidence="11" id="KW-0915">Sodium</keyword>
<feature type="transmembrane region" description="Helical" evidence="17">
    <location>
        <begin position="281"/>
        <end position="302"/>
    </location>
</feature>
<dbReference type="PANTHER" id="PTHR11958:SF24">
    <property type="entry name" value="EXCITATORY AMINO ACID TRANSPORTER 1"/>
    <property type="match status" value="1"/>
</dbReference>
<evidence type="ECO:0000256" key="2">
    <source>
        <dbReference type="ARBA" id="ARBA00011233"/>
    </source>
</evidence>
<dbReference type="GO" id="GO:0043025">
    <property type="term" value="C:neuronal cell body"/>
    <property type="evidence" value="ECO:0007669"/>
    <property type="project" value="Ensembl"/>
</dbReference>
<reference evidence="19" key="1">
    <citation type="submission" date="2020-03" db="EMBL/GenBank/DDBJ databases">
        <title>Studies in the Genomics of Life Span.</title>
        <authorList>
            <person name="Glass D."/>
        </authorList>
    </citation>
    <scope>NUCLEOTIDE SEQUENCE</scope>
    <source>
        <strain evidence="19">LTLLF</strain>
        <tissue evidence="19">Muscle</tissue>
    </source>
</reference>
<evidence type="ECO:0000256" key="15">
    <source>
        <dbReference type="ARBA" id="ARBA00048715"/>
    </source>
</evidence>
<dbReference type="GO" id="GO:1902476">
    <property type="term" value="P:chloride transmembrane transport"/>
    <property type="evidence" value="ECO:0007669"/>
    <property type="project" value="Ensembl"/>
</dbReference>
<organism evidence="19 21">
    <name type="scientific">Microtus ochrogaster</name>
    <name type="common">Prairie vole</name>
    <dbReference type="NCBI Taxonomy" id="79684"/>
    <lineage>
        <taxon>Eukaryota</taxon>
        <taxon>Metazoa</taxon>
        <taxon>Chordata</taxon>
        <taxon>Craniata</taxon>
        <taxon>Vertebrata</taxon>
        <taxon>Euteleostomi</taxon>
        <taxon>Mammalia</taxon>
        <taxon>Eutheria</taxon>
        <taxon>Euarchontoglires</taxon>
        <taxon>Glires</taxon>
        <taxon>Rodentia</taxon>
        <taxon>Myomorpha</taxon>
        <taxon>Muroidea</taxon>
        <taxon>Cricetidae</taxon>
        <taxon>Arvicolinae</taxon>
        <taxon>Microtus</taxon>
    </lineage>
</organism>
<dbReference type="GO" id="GO:0007605">
    <property type="term" value="P:sensory perception of sound"/>
    <property type="evidence" value="ECO:0007669"/>
    <property type="project" value="Ensembl"/>
</dbReference>